<reference evidence="1 2" key="1">
    <citation type="submission" date="2016-05" db="EMBL/GenBank/DDBJ databases">
        <title>Comparative genomics of Morganella phages MP1 and MP2 define new clades among the T4 and T7-like viruses.</title>
        <authorList>
            <person name="Pinto G."/>
            <person name="Oliveira A."/>
            <person name="Briers Y."/>
            <person name="Oliveira C."/>
            <person name="Domingues L."/>
            <person name="Azeredo J."/>
        </authorList>
    </citation>
    <scope>NUCLEOTIDE SEQUENCE [LARGE SCALE GENOMIC DNA]</scope>
</reference>
<dbReference type="EMBL" id="KX245890">
    <property type="protein sequence ID" value="ANS06088.1"/>
    <property type="molecule type" value="Genomic_DNA"/>
</dbReference>
<proteinExistence type="predicted"/>
<evidence type="ECO:0000313" key="2">
    <source>
        <dbReference type="Proteomes" id="UP000201220"/>
    </source>
</evidence>
<name>A0A1B1IXP0_9CAUD</name>
<dbReference type="Proteomes" id="UP000201220">
    <property type="component" value="Segment"/>
</dbReference>
<gene>
    <name evidence="1" type="ORF">ABCD_0098</name>
</gene>
<dbReference type="GeneID" id="29079720"/>
<protein>
    <submittedName>
        <fullName evidence="1">Uncharacterized protein</fullName>
    </submittedName>
</protein>
<dbReference type="RefSeq" id="YP_009285637.1">
    <property type="nucleotide sequence ID" value="NC_031057.1"/>
</dbReference>
<dbReference type="KEGG" id="vg:29079720"/>
<evidence type="ECO:0000313" key="1">
    <source>
        <dbReference type="EMBL" id="ANS06088.1"/>
    </source>
</evidence>
<organism evidence="1 2">
    <name type="scientific">Citrobacter phage vB_CfrM_CfP1</name>
    <dbReference type="NCBI Taxonomy" id="1871313"/>
    <lineage>
        <taxon>Viruses</taxon>
        <taxon>Duplodnaviria</taxon>
        <taxon>Heunggongvirae</taxon>
        <taxon>Uroviricota</taxon>
        <taxon>Caudoviricetes</taxon>
        <taxon>Pantevenvirales</taxon>
        <taxon>Straboviridae</taxon>
        <taxon>Pseudotevenvirus</taxon>
        <taxon>Pseudotevenvirus miller</taxon>
    </lineage>
</organism>
<accession>A0A1B1IXP0</accession>
<sequence length="107" mass="11874">MKVMHTANQLQNGNYAIHDAIGALVGVYLPGSKYLEVSGNTFTDVENIEAAMEIIGEDPNLRWCCAKTGFDAAWGATPEQARENWEHQQMFFAHKTPFNYDGSHIAA</sequence>